<protein>
    <submittedName>
        <fullName evidence="1">Uncharacterized protein</fullName>
    </submittedName>
</protein>
<reference evidence="1" key="1">
    <citation type="journal article" date="2022" name="Int. J. Syst. Evol. Microbiol.">
        <title>Pseudomonas aegrilactucae sp. nov. and Pseudomonas morbosilactucae sp. nov., pathogens causing bacterial rot of lettuce in Japan.</title>
        <authorList>
            <person name="Sawada H."/>
            <person name="Fujikawa T."/>
            <person name="Satou M."/>
        </authorList>
    </citation>
    <scope>NUCLEOTIDE SEQUENCE</scope>
    <source>
        <strain evidence="1">MAFF 301350</strain>
    </source>
</reference>
<proteinExistence type="predicted"/>
<comment type="caution">
    <text evidence="1">The sequence shown here is derived from an EMBL/GenBank/DDBJ whole genome shotgun (WGS) entry which is preliminary data.</text>
</comment>
<dbReference type="AlphaFoldDB" id="A0A9Q2XLY1"/>
<evidence type="ECO:0000313" key="1">
    <source>
        <dbReference type="EMBL" id="MBV6289108.1"/>
    </source>
</evidence>
<keyword evidence="2" id="KW-1185">Reference proteome</keyword>
<dbReference type="EMBL" id="JAHTBI010000072">
    <property type="protein sequence ID" value="MBV6289108.1"/>
    <property type="molecule type" value="Genomic_DNA"/>
</dbReference>
<name>A0A9Q2XLY1_9PSED</name>
<reference evidence="1" key="2">
    <citation type="journal article" date="2023" name="Plant Pathol.">
        <title>Dismantling and reorganizing Pseudomonas marginalis sensu#lato.</title>
        <authorList>
            <person name="Sawada H."/>
            <person name="Fujikawa T."/>
            <person name="Satou M."/>
        </authorList>
    </citation>
    <scope>NUCLEOTIDE SEQUENCE</scope>
    <source>
        <strain evidence="1">MAFF 301350</strain>
    </source>
</reference>
<accession>A0A9Q2XLY1</accession>
<evidence type="ECO:0000313" key="2">
    <source>
        <dbReference type="Proteomes" id="UP001106592"/>
    </source>
</evidence>
<sequence>MPYIDQPTSENAHPAIAPFLPAASGVESAYSSPVIPGGFMSSGRAHGDPAAFSASSVPAATCLRYKGQEKLTPLFVT</sequence>
<organism evidence="1 2">
    <name type="scientific">Pseudomonas aegrilactucae</name>
    <dbReference type="NCBI Taxonomy" id="2854028"/>
    <lineage>
        <taxon>Bacteria</taxon>
        <taxon>Pseudomonadati</taxon>
        <taxon>Pseudomonadota</taxon>
        <taxon>Gammaproteobacteria</taxon>
        <taxon>Pseudomonadales</taxon>
        <taxon>Pseudomonadaceae</taxon>
        <taxon>Pseudomonas</taxon>
    </lineage>
</organism>
<gene>
    <name evidence="1" type="ORF">KUO17_19115</name>
</gene>
<dbReference type="RefSeq" id="WP_217977083.1">
    <property type="nucleotide sequence ID" value="NZ_JAHTBI010000072.1"/>
</dbReference>
<dbReference type="Proteomes" id="UP001106592">
    <property type="component" value="Unassembled WGS sequence"/>
</dbReference>